<accession>A0A2G8S2N2</accession>
<sequence>MRFGALSAFAVLGASLSVSASPLRVVVTEVSSVRYGHAAADGSNQLAHISHPPVDTLFAVSAFTQPVHILPVQNDEKPHSAGRHLCQSMRAKALDASNALRQWLGLEPIRVDLPTHRRPHFFKPGSAEGMEPDMAMTTTTKGGKTDHGLPILPFVGTPVRPAFPEGEGGWGDRQGRRPMWINRYGHGHGHQHLRGSFLHRVHHALITLGPWEGRAVAFVLGCGIGVLLRMVWVMVLVTARAFRGSRPEETEYDVVFDEAEAEMLVPPPQYTIIEGAEAVPVPADEKADKDEDKNASA</sequence>
<reference evidence="3 4" key="1">
    <citation type="journal article" date="2015" name="Sci. Rep.">
        <title>Chromosome-level genome map provides insights into diverse defense mechanisms in the medicinal fungus Ganoderma sinense.</title>
        <authorList>
            <person name="Zhu Y."/>
            <person name="Xu J."/>
            <person name="Sun C."/>
            <person name="Zhou S."/>
            <person name="Xu H."/>
            <person name="Nelson D.R."/>
            <person name="Qian J."/>
            <person name="Song J."/>
            <person name="Luo H."/>
            <person name="Xiang L."/>
            <person name="Li Y."/>
            <person name="Xu Z."/>
            <person name="Ji A."/>
            <person name="Wang L."/>
            <person name="Lu S."/>
            <person name="Hayward A."/>
            <person name="Sun W."/>
            <person name="Li X."/>
            <person name="Schwartz D.C."/>
            <person name="Wang Y."/>
            <person name="Chen S."/>
        </authorList>
    </citation>
    <scope>NUCLEOTIDE SEQUENCE [LARGE SCALE GENOMIC DNA]</scope>
    <source>
        <strain evidence="3 4">ZZ0214-1</strain>
    </source>
</reference>
<evidence type="ECO:0000313" key="4">
    <source>
        <dbReference type="Proteomes" id="UP000230002"/>
    </source>
</evidence>
<proteinExistence type="predicted"/>
<feature type="chain" id="PRO_5013553547" description="Protein BIG1" evidence="2">
    <location>
        <begin position="21"/>
        <end position="297"/>
    </location>
</feature>
<evidence type="ECO:0000313" key="3">
    <source>
        <dbReference type="EMBL" id="PIL28043.1"/>
    </source>
</evidence>
<feature type="transmembrane region" description="Helical" evidence="1">
    <location>
        <begin position="215"/>
        <end position="237"/>
    </location>
</feature>
<keyword evidence="1" id="KW-1133">Transmembrane helix</keyword>
<evidence type="ECO:0000256" key="1">
    <source>
        <dbReference type="SAM" id="Phobius"/>
    </source>
</evidence>
<name>A0A2G8S2N2_9APHY</name>
<dbReference type="EMBL" id="AYKW01000030">
    <property type="protein sequence ID" value="PIL28043.1"/>
    <property type="molecule type" value="Genomic_DNA"/>
</dbReference>
<dbReference type="STRING" id="1077348.A0A2G8S2N2"/>
<feature type="signal peptide" evidence="2">
    <location>
        <begin position="1"/>
        <end position="20"/>
    </location>
</feature>
<evidence type="ECO:0000256" key="2">
    <source>
        <dbReference type="SAM" id="SignalP"/>
    </source>
</evidence>
<comment type="caution">
    <text evidence="3">The sequence shown here is derived from an EMBL/GenBank/DDBJ whole genome shotgun (WGS) entry which is preliminary data.</text>
</comment>
<keyword evidence="1" id="KW-0472">Membrane</keyword>
<gene>
    <name evidence="3" type="ORF">GSI_09894</name>
</gene>
<organism evidence="3 4">
    <name type="scientific">Ganoderma sinense ZZ0214-1</name>
    <dbReference type="NCBI Taxonomy" id="1077348"/>
    <lineage>
        <taxon>Eukaryota</taxon>
        <taxon>Fungi</taxon>
        <taxon>Dikarya</taxon>
        <taxon>Basidiomycota</taxon>
        <taxon>Agaricomycotina</taxon>
        <taxon>Agaricomycetes</taxon>
        <taxon>Polyporales</taxon>
        <taxon>Polyporaceae</taxon>
        <taxon>Ganoderma</taxon>
    </lineage>
</organism>
<dbReference type="Proteomes" id="UP000230002">
    <property type="component" value="Unassembled WGS sequence"/>
</dbReference>
<keyword evidence="4" id="KW-1185">Reference proteome</keyword>
<evidence type="ECO:0008006" key="5">
    <source>
        <dbReference type="Google" id="ProtNLM"/>
    </source>
</evidence>
<keyword evidence="2" id="KW-0732">Signal</keyword>
<dbReference type="AlphaFoldDB" id="A0A2G8S2N2"/>
<protein>
    <recommendedName>
        <fullName evidence="5">Protein BIG1</fullName>
    </recommendedName>
</protein>
<dbReference type="OrthoDB" id="3233375at2759"/>
<keyword evidence="1" id="KW-0812">Transmembrane</keyword>